<evidence type="ECO:0000256" key="1">
    <source>
        <dbReference type="ARBA" id="ARBA00005820"/>
    </source>
</evidence>
<organism evidence="8 9">
    <name type="scientific">Allocatelliglobosispora scoriae</name>
    <dbReference type="NCBI Taxonomy" id="643052"/>
    <lineage>
        <taxon>Bacteria</taxon>
        <taxon>Bacillati</taxon>
        <taxon>Actinomycetota</taxon>
        <taxon>Actinomycetes</taxon>
        <taxon>Micromonosporales</taxon>
        <taxon>Micromonosporaceae</taxon>
        <taxon>Allocatelliglobosispora</taxon>
    </lineage>
</organism>
<protein>
    <submittedName>
        <fullName evidence="8">DNA-binding SARP family transcriptional activator/tetratricopeptide (TPR) repeat protein</fullName>
    </submittedName>
</protein>
<keyword evidence="4 6" id="KW-0238">DNA-binding</keyword>
<evidence type="ECO:0000259" key="7">
    <source>
        <dbReference type="PROSITE" id="PS51755"/>
    </source>
</evidence>
<dbReference type="Pfam" id="PF13424">
    <property type="entry name" value="TPR_12"/>
    <property type="match status" value="1"/>
</dbReference>
<keyword evidence="5" id="KW-0804">Transcription</keyword>
<dbReference type="AlphaFoldDB" id="A0A841BIM1"/>
<feature type="DNA-binding region" description="OmpR/PhoB-type" evidence="6">
    <location>
        <begin position="1"/>
        <end position="89"/>
    </location>
</feature>
<accession>A0A841BIM1</accession>
<dbReference type="InterPro" id="IPR019734">
    <property type="entry name" value="TPR_rpt"/>
</dbReference>
<dbReference type="SMART" id="SM01043">
    <property type="entry name" value="BTAD"/>
    <property type="match status" value="1"/>
</dbReference>
<dbReference type="Gene3D" id="1.25.40.10">
    <property type="entry name" value="Tetratricopeptide repeat domain"/>
    <property type="match status" value="2"/>
</dbReference>
<evidence type="ECO:0000256" key="2">
    <source>
        <dbReference type="ARBA" id="ARBA00022737"/>
    </source>
</evidence>
<dbReference type="InterPro" id="IPR036388">
    <property type="entry name" value="WH-like_DNA-bd_sf"/>
</dbReference>
<sequence>MLGSVEVWSGETSVPLGGAKPKALLALLMLERGHVVATHRLIDIIWGEDPPETVRSLIQVYVSTLRRNLADHGLPDVIVTQAPGYVLQVPAEAVDRDVFLRLVEQSRTVTGAQRVGLLRMALELWRGPALGGLEQAVLVSEALRLEQQRLSATEERIAAELELGLHDQLVGELARLVAQHPANERLRGQFMLALQRQGKQADALATFRECREHLAQELGLDPGPELVALHEGILRGDLQQRQHRVPTQLPRVPDDFTGRSEEITVLTRPGRSRLQIIAGQGGCGKSALAAHVARSLASWYPDGQLHAELRGMSDNPAEPAEVLARFLRALGVEAGRIPESTVERAELFRGLLEGRRVLILLDDARNLAQIQPLIPATPQSSVLITSRDRLTGLAGAQLTELGVLAAGEAIELLSHVVGEQRVRQDLDAARQIVGHCGGLPLAIRIAGARLASRGRLPLSWLADRLADETRRLDELSIQDMGVRASIELSHQALDSVSKLALGRIGFFGVPDFAAWTVGWLTGVSEADAEDVIERLVDAQLVEFSGVDRLGNLRYGLHDLVRIWARENAEATEPLEQLRASVTRVLIGWLSYVDRAAKETQPDDIRWRVTRDHGVVGPPLDDPRAWFEAEQICMVAGVERAAALGLHELACDFAPEQYSAVLSGANRFDTRARIIDAVLNAARTAGDLRIEAVMTAEMGQLRYLHDRFDESRLLFREALGRFRELGDERGQAATLAGLGAACRESGFLLEALHFLDQAVGLLRGLDDDIGIGYAQRLAGSVRLEAGDFSQALADLQEALSCYQRAGSRRGEALTLRTLGLFHRALGNYAESIELCGRSRQIFSDLGDELLEAFAVRAMCKARFRLDPSDDVREELEWALEVSRTMEDRWGQGATLRVLGEWYLARGELDQAEAQLIAAREVLSVLEAPLWTARTEHDLSLVYAAQGRTDLSAELESRALSAFHDRNAREYAELTGTKPSG</sequence>
<dbReference type="SUPFAM" id="SSF48452">
    <property type="entry name" value="TPR-like"/>
    <property type="match status" value="2"/>
</dbReference>
<dbReference type="InterPro" id="IPR005158">
    <property type="entry name" value="BTAD"/>
</dbReference>
<dbReference type="InterPro" id="IPR027417">
    <property type="entry name" value="P-loop_NTPase"/>
</dbReference>
<dbReference type="GO" id="GO:0006355">
    <property type="term" value="P:regulation of DNA-templated transcription"/>
    <property type="evidence" value="ECO:0007669"/>
    <property type="project" value="InterPro"/>
</dbReference>
<dbReference type="CDD" id="cd15831">
    <property type="entry name" value="BTAD"/>
    <property type="match status" value="1"/>
</dbReference>
<evidence type="ECO:0000313" key="8">
    <source>
        <dbReference type="EMBL" id="MBB5867455.1"/>
    </source>
</evidence>
<dbReference type="GO" id="GO:0003677">
    <property type="term" value="F:DNA binding"/>
    <property type="evidence" value="ECO:0007669"/>
    <property type="project" value="UniProtKB-UniRule"/>
</dbReference>
<keyword evidence="3" id="KW-0805">Transcription regulation</keyword>
<dbReference type="Gene3D" id="3.40.50.300">
    <property type="entry name" value="P-loop containing nucleotide triphosphate hydrolases"/>
    <property type="match status" value="1"/>
</dbReference>
<evidence type="ECO:0000256" key="5">
    <source>
        <dbReference type="ARBA" id="ARBA00023163"/>
    </source>
</evidence>
<gene>
    <name evidence="8" type="ORF">F4553_000834</name>
</gene>
<comment type="similarity">
    <text evidence="1">Belongs to the AfsR/DnrI/RedD regulatory family.</text>
</comment>
<reference evidence="8 9" key="1">
    <citation type="submission" date="2020-08" db="EMBL/GenBank/DDBJ databases">
        <title>Sequencing the genomes of 1000 actinobacteria strains.</title>
        <authorList>
            <person name="Klenk H.-P."/>
        </authorList>
    </citation>
    <scope>NUCLEOTIDE SEQUENCE [LARGE SCALE GENOMIC DNA]</scope>
    <source>
        <strain evidence="8 9">DSM 45362</strain>
    </source>
</reference>
<comment type="caution">
    <text evidence="8">The sequence shown here is derived from an EMBL/GenBank/DDBJ whole genome shotgun (WGS) entry which is preliminary data.</text>
</comment>
<dbReference type="Proteomes" id="UP000587527">
    <property type="component" value="Unassembled WGS sequence"/>
</dbReference>
<dbReference type="PANTHER" id="PTHR35807">
    <property type="entry name" value="TRANSCRIPTIONAL REGULATOR REDD-RELATED"/>
    <property type="match status" value="1"/>
</dbReference>
<dbReference type="InterPro" id="IPR001867">
    <property type="entry name" value="OmpR/PhoB-type_DNA-bd"/>
</dbReference>
<dbReference type="Pfam" id="PF00931">
    <property type="entry name" value="NB-ARC"/>
    <property type="match status" value="1"/>
</dbReference>
<dbReference type="Pfam" id="PF00486">
    <property type="entry name" value="Trans_reg_C"/>
    <property type="match status" value="1"/>
</dbReference>
<dbReference type="PROSITE" id="PS51755">
    <property type="entry name" value="OMPR_PHOB"/>
    <property type="match status" value="1"/>
</dbReference>
<dbReference type="SMART" id="SM00862">
    <property type="entry name" value="Trans_reg_C"/>
    <property type="match status" value="1"/>
</dbReference>
<dbReference type="CDD" id="cd00383">
    <property type="entry name" value="trans_reg_C"/>
    <property type="match status" value="1"/>
</dbReference>
<evidence type="ECO:0000256" key="4">
    <source>
        <dbReference type="ARBA" id="ARBA00023125"/>
    </source>
</evidence>
<dbReference type="PRINTS" id="PR00364">
    <property type="entry name" value="DISEASERSIST"/>
</dbReference>
<dbReference type="InterPro" id="IPR016032">
    <property type="entry name" value="Sig_transdc_resp-reg_C-effctor"/>
</dbReference>
<keyword evidence="9" id="KW-1185">Reference proteome</keyword>
<dbReference type="EMBL" id="JACHMN010000001">
    <property type="protein sequence ID" value="MBB5867455.1"/>
    <property type="molecule type" value="Genomic_DNA"/>
</dbReference>
<dbReference type="RefSeq" id="WP_221469687.1">
    <property type="nucleotide sequence ID" value="NZ_JACHMN010000001.1"/>
</dbReference>
<dbReference type="InterPro" id="IPR002182">
    <property type="entry name" value="NB-ARC"/>
</dbReference>
<dbReference type="Gene3D" id="1.10.8.430">
    <property type="entry name" value="Helical domain of apoptotic protease-activating factors"/>
    <property type="match status" value="1"/>
</dbReference>
<dbReference type="Pfam" id="PF03704">
    <property type="entry name" value="BTAD"/>
    <property type="match status" value="1"/>
</dbReference>
<dbReference type="InterPro" id="IPR051677">
    <property type="entry name" value="AfsR-DnrI-RedD_regulator"/>
</dbReference>
<dbReference type="SMART" id="SM00028">
    <property type="entry name" value="TPR"/>
    <property type="match status" value="4"/>
</dbReference>
<dbReference type="SUPFAM" id="SSF46894">
    <property type="entry name" value="C-terminal effector domain of the bipartite response regulators"/>
    <property type="match status" value="1"/>
</dbReference>
<dbReference type="InterPro" id="IPR011990">
    <property type="entry name" value="TPR-like_helical_dom_sf"/>
</dbReference>
<evidence type="ECO:0000256" key="6">
    <source>
        <dbReference type="PROSITE-ProRule" id="PRU01091"/>
    </source>
</evidence>
<feature type="domain" description="OmpR/PhoB-type" evidence="7">
    <location>
        <begin position="1"/>
        <end position="89"/>
    </location>
</feature>
<evidence type="ECO:0000313" key="9">
    <source>
        <dbReference type="Proteomes" id="UP000587527"/>
    </source>
</evidence>
<name>A0A841BIM1_9ACTN</name>
<dbReference type="InterPro" id="IPR042197">
    <property type="entry name" value="Apaf_helical"/>
</dbReference>
<dbReference type="GO" id="GO:0000160">
    <property type="term" value="P:phosphorelay signal transduction system"/>
    <property type="evidence" value="ECO:0007669"/>
    <property type="project" value="InterPro"/>
</dbReference>
<dbReference type="Gene3D" id="1.10.10.10">
    <property type="entry name" value="Winged helix-like DNA-binding domain superfamily/Winged helix DNA-binding domain"/>
    <property type="match status" value="1"/>
</dbReference>
<proteinExistence type="inferred from homology"/>
<keyword evidence="2" id="KW-0677">Repeat</keyword>
<dbReference type="PANTHER" id="PTHR35807:SF1">
    <property type="entry name" value="TRANSCRIPTIONAL REGULATOR REDD"/>
    <property type="match status" value="1"/>
</dbReference>
<dbReference type="GO" id="GO:0043531">
    <property type="term" value="F:ADP binding"/>
    <property type="evidence" value="ECO:0007669"/>
    <property type="project" value="InterPro"/>
</dbReference>
<dbReference type="SUPFAM" id="SSF52540">
    <property type="entry name" value="P-loop containing nucleoside triphosphate hydrolases"/>
    <property type="match status" value="1"/>
</dbReference>
<evidence type="ECO:0000256" key="3">
    <source>
        <dbReference type="ARBA" id="ARBA00023015"/>
    </source>
</evidence>